<dbReference type="PANTHER" id="PTHR34374:SF1">
    <property type="entry name" value="LARGE RIBOSOMAL RNA SUBUNIT ACCUMULATION PROTEIN YCED HOMOLOG 1, CHLOROPLASTIC"/>
    <property type="match status" value="1"/>
</dbReference>
<evidence type="ECO:0000313" key="1">
    <source>
        <dbReference type="EMBL" id="KAF6150680.1"/>
    </source>
</evidence>
<sequence length="171" mass="19078">MALIFFHPTLTPTPTPAYSSPLNNKTLIISSSCKPHFHFSPKSLFFCPKFTCRDATITNPNSETPVDSDWINADHERLVLESPWEGAITYKRNASITHVEYCTTLERLGLGTFSTGVSKTRSSAMGIRVTKGVKDYPLGTPVQVSIDVIRRKHRLRLDGIVRTVLTLGCNR</sequence>
<dbReference type="Proteomes" id="UP000541444">
    <property type="component" value="Unassembled WGS sequence"/>
</dbReference>
<keyword evidence="2" id="KW-1185">Reference proteome</keyword>
<dbReference type="EMBL" id="JACGCM010001726">
    <property type="protein sequence ID" value="KAF6150680.1"/>
    <property type="molecule type" value="Genomic_DNA"/>
</dbReference>
<dbReference type="AlphaFoldDB" id="A0A7J7M791"/>
<reference evidence="1 2" key="1">
    <citation type="journal article" date="2020" name="IScience">
        <title>Genome Sequencing of the Endangered Kingdonia uniflora (Circaeasteraceae, Ranunculales) Reveals Potential Mechanisms of Evolutionary Specialization.</title>
        <authorList>
            <person name="Sun Y."/>
            <person name="Deng T."/>
            <person name="Zhang A."/>
            <person name="Moore M.J."/>
            <person name="Landis J.B."/>
            <person name="Lin N."/>
            <person name="Zhang H."/>
            <person name="Zhang X."/>
            <person name="Huang J."/>
            <person name="Zhang X."/>
            <person name="Sun H."/>
            <person name="Wang H."/>
        </authorList>
    </citation>
    <scope>NUCLEOTIDE SEQUENCE [LARGE SCALE GENOMIC DNA]</scope>
    <source>
        <strain evidence="1">TB1705</strain>
        <tissue evidence="1">Leaf</tissue>
    </source>
</reference>
<dbReference type="PANTHER" id="PTHR34374">
    <property type="entry name" value="LARGE RIBOSOMAL RNA SUBUNIT ACCUMULATION PROTEIN YCED HOMOLOG 1, CHLOROPLASTIC"/>
    <property type="match status" value="1"/>
</dbReference>
<comment type="caution">
    <text evidence="1">The sequence shown here is derived from an EMBL/GenBank/DDBJ whole genome shotgun (WGS) entry which is preliminary data.</text>
</comment>
<name>A0A7J7M791_9MAGN</name>
<dbReference type="OrthoDB" id="1931432at2759"/>
<organism evidence="1 2">
    <name type="scientific">Kingdonia uniflora</name>
    <dbReference type="NCBI Taxonomy" id="39325"/>
    <lineage>
        <taxon>Eukaryota</taxon>
        <taxon>Viridiplantae</taxon>
        <taxon>Streptophyta</taxon>
        <taxon>Embryophyta</taxon>
        <taxon>Tracheophyta</taxon>
        <taxon>Spermatophyta</taxon>
        <taxon>Magnoliopsida</taxon>
        <taxon>Ranunculales</taxon>
        <taxon>Circaeasteraceae</taxon>
        <taxon>Kingdonia</taxon>
    </lineage>
</organism>
<proteinExistence type="predicted"/>
<evidence type="ECO:0000313" key="2">
    <source>
        <dbReference type="Proteomes" id="UP000541444"/>
    </source>
</evidence>
<gene>
    <name evidence="1" type="ORF">GIB67_020763</name>
</gene>
<accession>A0A7J7M791</accession>
<protein>
    <submittedName>
        <fullName evidence="1">Uncharacterized protein</fullName>
    </submittedName>
</protein>